<reference evidence="2" key="1">
    <citation type="journal article" date="2019" name="Int. J. Syst. Evol. Microbiol.">
        <title>The Global Catalogue of Microorganisms (GCM) 10K type strain sequencing project: providing services to taxonomists for standard genome sequencing and annotation.</title>
        <authorList>
            <consortium name="The Broad Institute Genomics Platform"/>
            <consortium name="The Broad Institute Genome Sequencing Center for Infectious Disease"/>
            <person name="Wu L."/>
            <person name="Ma J."/>
        </authorList>
    </citation>
    <scope>NUCLEOTIDE SEQUENCE [LARGE SCALE GENOMIC DNA]</scope>
    <source>
        <strain evidence="2">CCUG 49679</strain>
    </source>
</reference>
<comment type="caution">
    <text evidence="1">The sequence shown here is derived from an EMBL/GenBank/DDBJ whole genome shotgun (WGS) entry which is preliminary data.</text>
</comment>
<sequence length="106" mass="12339">MNFLKQINRIKETHILILNEQTGNPEEFAIKLHISRSHLYNVLESLKDFGAVIKYSKKSESFYYGSPFDLELHYSLKIISNDETKEIFGGFLLRPTLLDGTLLYLQ</sequence>
<evidence type="ECO:0000313" key="2">
    <source>
        <dbReference type="Proteomes" id="UP001596287"/>
    </source>
</evidence>
<evidence type="ECO:0000313" key="1">
    <source>
        <dbReference type="EMBL" id="MFC6096786.1"/>
    </source>
</evidence>
<accession>A0ABW1PMC2</accession>
<evidence type="ECO:0008006" key="3">
    <source>
        <dbReference type="Google" id="ProtNLM"/>
    </source>
</evidence>
<name>A0ABW1PMC2_9FLAO</name>
<dbReference type="EMBL" id="JBHSQB010000007">
    <property type="protein sequence ID" value="MFC6096786.1"/>
    <property type="molecule type" value="Genomic_DNA"/>
</dbReference>
<protein>
    <recommendedName>
        <fullName evidence="3">HTH domain-containing protein</fullName>
    </recommendedName>
</protein>
<organism evidence="1 2">
    <name type="scientific">Flavobacterium qiangtangense</name>
    <dbReference type="NCBI Taxonomy" id="1442595"/>
    <lineage>
        <taxon>Bacteria</taxon>
        <taxon>Pseudomonadati</taxon>
        <taxon>Bacteroidota</taxon>
        <taxon>Flavobacteriia</taxon>
        <taxon>Flavobacteriales</taxon>
        <taxon>Flavobacteriaceae</taxon>
        <taxon>Flavobacterium</taxon>
    </lineage>
</organism>
<gene>
    <name evidence="1" type="ORF">ACFPVY_09015</name>
</gene>
<proteinExistence type="predicted"/>
<dbReference type="Proteomes" id="UP001596287">
    <property type="component" value="Unassembled WGS sequence"/>
</dbReference>
<keyword evidence="2" id="KW-1185">Reference proteome</keyword>
<dbReference type="RefSeq" id="WP_379791651.1">
    <property type="nucleotide sequence ID" value="NZ_JBHSQB010000007.1"/>
</dbReference>